<sequence length="71" mass="8394">MKKKYRKHSDGLRKKRQIRTLETKKQPTRNYNVHDDLGPFIVYIESTDKTGNNIDEDAYRLLLIVLSQQSS</sequence>
<accession>A0ABQ9J3Y1</accession>
<gene>
    <name evidence="2" type="ORF">NQ317_006819</name>
</gene>
<proteinExistence type="predicted"/>
<feature type="region of interest" description="Disordered" evidence="1">
    <location>
        <begin position="1"/>
        <end position="30"/>
    </location>
</feature>
<evidence type="ECO:0000313" key="3">
    <source>
        <dbReference type="Proteomes" id="UP001162164"/>
    </source>
</evidence>
<organism evidence="2 3">
    <name type="scientific">Molorchus minor</name>
    <dbReference type="NCBI Taxonomy" id="1323400"/>
    <lineage>
        <taxon>Eukaryota</taxon>
        <taxon>Metazoa</taxon>
        <taxon>Ecdysozoa</taxon>
        <taxon>Arthropoda</taxon>
        <taxon>Hexapoda</taxon>
        <taxon>Insecta</taxon>
        <taxon>Pterygota</taxon>
        <taxon>Neoptera</taxon>
        <taxon>Endopterygota</taxon>
        <taxon>Coleoptera</taxon>
        <taxon>Polyphaga</taxon>
        <taxon>Cucujiformia</taxon>
        <taxon>Chrysomeloidea</taxon>
        <taxon>Cerambycidae</taxon>
        <taxon>Lamiinae</taxon>
        <taxon>Monochamini</taxon>
        <taxon>Molorchus</taxon>
    </lineage>
</organism>
<evidence type="ECO:0000313" key="2">
    <source>
        <dbReference type="EMBL" id="KAJ8972728.1"/>
    </source>
</evidence>
<evidence type="ECO:0000256" key="1">
    <source>
        <dbReference type="SAM" id="MobiDB-lite"/>
    </source>
</evidence>
<dbReference type="Proteomes" id="UP001162164">
    <property type="component" value="Unassembled WGS sequence"/>
</dbReference>
<reference evidence="2" key="1">
    <citation type="journal article" date="2023" name="Insect Mol. Biol.">
        <title>Genome sequencing provides insights into the evolution of gene families encoding plant cell wall-degrading enzymes in longhorned beetles.</title>
        <authorList>
            <person name="Shin N.R."/>
            <person name="Okamura Y."/>
            <person name="Kirsch R."/>
            <person name="Pauchet Y."/>
        </authorList>
    </citation>
    <scope>NUCLEOTIDE SEQUENCE</scope>
    <source>
        <strain evidence="2">MMC_N1</strain>
    </source>
</reference>
<protein>
    <submittedName>
        <fullName evidence="2">Uncharacterized protein</fullName>
    </submittedName>
</protein>
<feature type="compositionally biased region" description="Basic residues" evidence="1">
    <location>
        <begin position="1"/>
        <end position="18"/>
    </location>
</feature>
<dbReference type="EMBL" id="JAPWTJ010001307">
    <property type="protein sequence ID" value="KAJ8972728.1"/>
    <property type="molecule type" value="Genomic_DNA"/>
</dbReference>
<comment type="caution">
    <text evidence="2">The sequence shown here is derived from an EMBL/GenBank/DDBJ whole genome shotgun (WGS) entry which is preliminary data.</text>
</comment>
<name>A0ABQ9J3Y1_9CUCU</name>
<keyword evidence="3" id="KW-1185">Reference proteome</keyword>